<feature type="transmembrane region" description="Helical" evidence="2">
    <location>
        <begin position="104"/>
        <end position="126"/>
    </location>
</feature>
<protein>
    <recommendedName>
        <fullName evidence="3">Rhodopsin domain-containing protein</fullName>
    </recommendedName>
</protein>
<evidence type="ECO:0000313" key="4">
    <source>
        <dbReference type="EMBL" id="TGO15909.1"/>
    </source>
</evidence>
<reference evidence="4 5" key="1">
    <citation type="submission" date="2017-12" db="EMBL/GenBank/DDBJ databases">
        <title>Comparative genomics of Botrytis spp.</title>
        <authorList>
            <person name="Valero-Jimenez C.A."/>
            <person name="Tapia P."/>
            <person name="Veloso J."/>
            <person name="Silva-Moreno E."/>
            <person name="Staats M."/>
            <person name="Valdes J.H."/>
            <person name="Van Kan J.A.L."/>
        </authorList>
    </citation>
    <scope>NUCLEOTIDE SEQUENCE [LARGE SCALE GENOMIC DNA]</scope>
    <source>
        <strain evidence="4 5">Bt9001</strain>
    </source>
</reference>
<feature type="domain" description="Rhodopsin" evidence="3">
    <location>
        <begin position="44"/>
        <end position="294"/>
    </location>
</feature>
<feature type="transmembrane region" description="Helical" evidence="2">
    <location>
        <begin position="233"/>
        <end position="255"/>
    </location>
</feature>
<name>A0A4Z1EWX7_9HELO</name>
<organism evidence="4 5">
    <name type="scientific">Botrytis tulipae</name>
    <dbReference type="NCBI Taxonomy" id="87230"/>
    <lineage>
        <taxon>Eukaryota</taxon>
        <taxon>Fungi</taxon>
        <taxon>Dikarya</taxon>
        <taxon>Ascomycota</taxon>
        <taxon>Pezizomycotina</taxon>
        <taxon>Leotiomycetes</taxon>
        <taxon>Helotiales</taxon>
        <taxon>Sclerotiniaceae</taxon>
        <taxon>Botrytis</taxon>
    </lineage>
</organism>
<keyword evidence="2" id="KW-0472">Membrane</keyword>
<dbReference type="AlphaFoldDB" id="A0A4Z1EWX7"/>
<evidence type="ECO:0000256" key="2">
    <source>
        <dbReference type="SAM" id="Phobius"/>
    </source>
</evidence>
<comment type="caution">
    <text evidence="4">The sequence shown here is derived from an EMBL/GenBank/DDBJ whole genome shotgun (WGS) entry which is preliminary data.</text>
</comment>
<feature type="transmembrane region" description="Helical" evidence="2">
    <location>
        <begin position="199"/>
        <end position="221"/>
    </location>
</feature>
<accession>A0A4Z1EWX7</accession>
<sequence length="360" mass="39894">MDSQPYYPLLPRNGPKIDGSHVAPVIQILAWLLLTFSILALAAQFLTKLAISRPFEVSDALLFAALVFYVGQTSTLLSPAGQVIGNSPVELSEETINRALKALYSIEILSMFTLVLVKSSVFAALWSITPVSWHRIMIYTASAVTVAWGMTSVFAVAFQCPSPQRWNVIDHACIDIVSHRFSSMEVKAELTLYKRAVKIYISVMNILTDLALVVLPTIIVLPVQMPWGKRITILSAFWLRLMVVAASVIQIVYIRRLLINDLFLNNIWQTVVCQMVVQSTGIMAACVIFLKPFLMSLESGFLRADDINRRTAAGIYGSGHNLKTSGRASSYIKMKNQSWQSRESSAKAGKSMDQEENGGK</sequence>
<dbReference type="InterPro" id="IPR049326">
    <property type="entry name" value="Rhodopsin_dom_fungi"/>
</dbReference>
<dbReference type="EMBL" id="PQXH01000034">
    <property type="protein sequence ID" value="TGO15909.1"/>
    <property type="molecule type" value="Genomic_DNA"/>
</dbReference>
<feature type="transmembrane region" description="Helical" evidence="2">
    <location>
        <begin position="267"/>
        <end position="290"/>
    </location>
</feature>
<feature type="region of interest" description="Disordered" evidence="1">
    <location>
        <begin position="334"/>
        <end position="360"/>
    </location>
</feature>
<gene>
    <name evidence="4" type="ORF">BTUL_0034g00310</name>
</gene>
<dbReference type="OrthoDB" id="3918601at2759"/>
<feature type="transmembrane region" description="Helical" evidence="2">
    <location>
        <begin position="28"/>
        <end position="49"/>
    </location>
</feature>
<evidence type="ECO:0000313" key="5">
    <source>
        <dbReference type="Proteomes" id="UP000297777"/>
    </source>
</evidence>
<keyword evidence="2" id="KW-0812">Transmembrane</keyword>
<evidence type="ECO:0000256" key="1">
    <source>
        <dbReference type="SAM" id="MobiDB-lite"/>
    </source>
</evidence>
<evidence type="ECO:0000259" key="3">
    <source>
        <dbReference type="Pfam" id="PF20684"/>
    </source>
</evidence>
<dbReference type="Pfam" id="PF20684">
    <property type="entry name" value="Fung_rhodopsin"/>
    <property type="match status" value="1"/>
</dbReference>
<feature type="compositionally biased region" description="Basic and acidic residues" evidence="1">
    <location>
        <begin position="350"/>
        <end position="360"/>
    </location>
</feature>
<keyword evidence="2" id="KW-1133">Transmembrane helix</keyword>
<dbReference type="PANTHER" id="PTHR38794:SF1">
    <property type="entry name" value="INTEGRAL MEMBRANE PROTEIN"/>
    <property type="match status" value="1"/>
</dbReference>
<keyword evidence="5" id="KW-1185">Reference proteome</keyword>
<dbReference type="Proteomes" id="UP000297777">
    <property type="component" value="Unassembled WGS sequence"/>
</dbReference>
<feature type="transmembrane region" description="Helical" evidence="2">
    <location>
        <begin position="138"/>
        <end position="158"/>
    </location>
</feature>
<proteinExistence type="predicted"/>
<dbReference type="PANTHER" id="PTHR38794">
    <property type="entry name" value="INTEGRAL MEMBRANE PROTEIN"/>
    <property type="match status" value="1"/>
</dbReference>